<keyword evidence="8" id="KW-1185">Reference proteome</keyword>
<dbReference type="GO" id="GO:0055085">
    <property type="term" value="P:transmembrane transport"/>
    <property type="evidence" value="ECO:0007669"/>
    <property type="project" value="InterPro"/>
</dbReference>
<dbReference type="RefSeq" id="WP_168870893.1">
    <property type="nucleotide sequence ID" value="NZ_JABAIA010000001.1"/>
</dbReference>
<feature type="transmembrane region" description="Helical" evidence="5">
    <location>
        <begin position="295"/>
        <end position="317"/>
    </location>
</feature>
<comment type="caution">
    <text evidence="7">The sequence shown here is derived from an EMBL/GenBank/DDBJ whole genome shotgun (WGS) entry which is preliminary data.</text>
</comment>
<protein>
    <submittedName>
        <fullName evidence="7">SulP family inorganic anion transporter</fullName>
    </submittedName>
</protein>
<dbReference type="InterPro" id="IPR001902">
    <property type="entry name" value="SLC26A/SulP_fam"/>
</dbReference>
<organism evidence="7 8">
    <name type="scientific">Chitinophaga varians</name>
    <dbReference type="NCBI Taxonomy" id="2202339"/>
    <lineage>
        <taxon>Bacteria</taxon>
        <taxon>Pseudomonadati</taxon>
        <taxon>Bacteroidota</taxon>
        <taxon>Chitinophagia</taxon>
        <taxon>Chitinophagales</taxon>
        <taxon>Chitinophagaceae</taxon>
        <taxon>Chitinophaga</taxon>
    </lineage>
</organism>
<evidence type="ECO:0000259" key="6">
    <source>
        <dbReference type="Pfam" id="PF00916"/>
    </source>
</evidence>
<feature type="transmembrane region" description="Helical" evidence="5">
    <location>
        <begin position="170"/>
        <end position="189"/>
    </location>
</feature>
<keyword evidence="3 5" id="KW-1133">Transmembrane helix</keyword>
<dbReference type="PANTHER" id="PTHR11814">
    <property type="entry name" value="SULFATE TRANSPORTER"/>
    <property type="match status" value="1"/>
</dbReference>
<gene>
    <name evidence="7" type="ORF">HGH92_11715</name>
</gene>
<feature type="transmembrane region" description="Helical" evidence="5">
    <location>
        <begin position="256"/>
        <end position="275"/>
    </location>
</feature>
<accession>A0A847RPY0</accession>
<feature type="transmembrane region" description="Helical" evidence="5">
    <location>
        <begin position="385"/>
        <end position="418"/>
    </location>
</feature>
<feature type="transmembrane region" description="Helical" evidence="5">
    <location>
        <begin position="15"/>
        <end position="33"/>
    </location>
</feature>
<evidence type="ECO:0000256" key="4">
    <source>
        <dbReference type="ARBA" id="ARBA00023136"/>
    </source>
</evidence>
<name>A0A847RPY0_9BACT</name>
<dbReference type="Proteomes" id="UP000570474">
    <property type="component" value="Unassembled WGS sequence"/>
</dbReference>
<proteinExistence type="predicted"/>
<dbReference type="EMBL" id="JABAIA010000001">
    <property type="protein sequence ID" value="NLR64972.1"/>
    <property type="molecule type" value="Genomic_DNA"/>
</dbReference>
<evidence type="ECO:0000256" key="2">
    <source>
        <dbReference type="ARBA" id="ARBA00022692"/>
    </source>
</evidence>
<evidence type="ECO:0000256" key="5">
    <source>
        <dbReference type="SAM" id="Phobius"/>
    </source>
</evidence>
<sequence>MNKQTSLFSNIKGDFSAGLVVFLIAVPLCLGIALASGAPLFSGMIAGIVGGLVIGFFSGSQLSVSGPAAGLTAIVLTAITKLGAFDIFLLAVVIGGCLQLVLGLIKAGTVANYFPSNVITGMLAAIGIIIILKQLPHAFGYDAENEGSIAFFQADGENTFSALLSTLNHISIGATIITLISILIILYWSKIPKVNLVPAPLVAVIAGILLNRAFAGNEVLALGAKHLVSLPVPQSFSDFLGQFTFPRFSAITDKEVWITGLTIAIIASVETLLNVEATDKLDPLKRHTSPNRELKAQGIGNIVSGLIGGLPITSVIVRSSANINAGGRTKMSTMIHGSLLLICAALIPMVLNMIPLATLAAVLLVTGYKLCKLQVFREMFKNGKYQWVPFVATVVSIVFTDLLIGIGIGMAVSVLAILRGNMKSSYYFRKEKYQTGDTIRLELAQEVSFLNKASILLTLDHLPADTTVVIDAQKTAYIDFDVLQTIREFKDIKAPQKNITVILVGFKDVYKIPNTPGSLVEEHARKANGHVHTIAAGNHKELLKELQLN</sequence>
<keyword evidence="4 5" id="KW-0472">Membrane</keyword>
<comment type="subcellular location">
    <subcellularLocation>
        <location evidence="1">Membrane</location>
        <topology evidence="1">Multi-pass membrane protein</topology>
    </subcellularLocation>
</comment>
<dbReference type="AlphaFoldDB" id="A0A847RPY0"/>
<reference evidence="7 8" key="1">
    <citation type="submission" date="2020-04" db="EMBL/GenBank/DDBJ databases">
        <authorList>
            <person name="Yin C."/>
        </authorList>
    </citation>
    <scope>NUCLEOTIDE SEQUENCE [LARGE SCALE GENOMIC DNA]</scope>
    <source>
        <strain evidence="7 8">Ae27</strain>
    </source>
</reference>
<keyword evidence="2 5" id="KW-0812">Transmembrane</keyword>
<evidence type="ECO:0000313" key="7">
    <source>
        <dbReference type="EMBL" id="NLR64972.1"/>
    </source>
</evidence>
<feature type="transmembrane region" description="Helical" evidence="5">
    <location>
        <begin position="338"/>
        <end position="365"/>
    </location>
</feature>
<evidence type="ECO:0000256" key="3">
    <source>
        <dbReference type="ARBA" id="ARBA00022989"/>
    </source>
</evidence>
<feature type="transmembrane region" description="Helical" evidence="5">
    <location>
        <begin position="87"/>
        <end position="107"/>
    </location>
</feature>
<feature type="domain" description="SLC26A/SulP transporter" evidence="6">
    <location>
        <begin position="12"/>
        <end position="389"/>
    </location>
</feature>
<dbReference type="InterPro" id="IPR011547">
    <property type="entry name" value="SLC26A/SulP_dom"/>
</dbReference>
<feature type="transmembrane region" description="Helical" evidence="5">
    <location>
        <begin position="113"/>
        <end position="132"/>
    </location>
</feature>
<evidence type="ECO:0000256" key="1">
    <source>
        <dbReference type="ARBA" id="ARBA00004141"/>
    </source>
</evidence>
<evidence type="ECO:0000313" key="8">
    <source>
        <dbReference type="Proteomes" id="UP000570474"/>
    </source>
</evidence>
<dbReference type="GO" id="GO:0016020">
    <property type="term" value="C:membrane"/>
    <property type="evidence" value="ECO:0007669"/>
    <property type="project" value="UniProtKB-SubCell"/>
</dbReference>
<dbReference type="Pfam" id="PF00916">
    <property type="entry name" value="Sulfate_transp"/>
    <property type="match status" value="1"/>
</dbReference>
<feature type="transmembrane region" description="Helical" evidence="5">
    <location>
        <begin position="40"/>
        <end position="58"/>
    </location>
</feature>
<feature type="transmembrane region" description="Helical" evidence="5">
    <location>
        <begin position="195"/>
        <end position="215"/>
    </location>
</feature>